<organism evidence="1">
    <name type="scientific">Picea glauca</name>
    <name type="common">White spruce</name>
    <name type="synonym">Pinus glauca</name>
    <dbReference type="NCBI Taxonomy" id="3330"/>
    <lineage>
        <taxon>Eukaryota</taxon>
        <taxon>Viridiplantae</taxon>
        <taxon>Streptophyta</taxon>
        <taxon>Embryophyta</taxon>
        <taxon>Tracheophyta</taxon>
        <taxon>Spermatophyta</taxon>
        <taxon>Pinopsida</taxon>
        <taxon>Pinidae</taxon>
        <taxon>Conifers I</taxon>
        <taxon>Pinales</taxon>
        <taxon>Pinaceae</taxon>
        <taxon>Picea</taxon>
    </lineage>
</organism>
<comment type="caution">
    <text evidence="1">The sequence shown here is derived from an EMBL/GenBank/DDBJ whole genome shotgun (WGS) entry which is preliminary data.</text>
</comment>
<protein>
    <submittedName>
        <fullName evidence="1">Uncharacterized protein</fullName>
    </submittedName>
</protein>
<accession>A0A101LX41</accession>
<proteinExistence type="predicted"/>
<dbReference type="EMBL" id="LKAM01000009">
    <property type="protein sequence ID" value="KUM46944.1"/>
    <property type="molecule type" value="Genomic_DNA"/>
</dbReference>
<dbReference type="AlphaFoldDB" id="A0A101LX41"/>
<evidence type="ECO:0000313" key="1">
    <source>
        <dbReference type="EMBL" id="KUM46944.1"/>
    </source>
</evidence>
<gene>
    <name evidence="1" type="ORF">ABT39_MTgene6399</name>
</gene>
<keyword evidence="1" id="KW-0496">Mitochondrion</keyword>
<geneLocation type="mitochondrion" evidence="1"/>
<sequence>MSLAFEGTRLGIFFPDLKGKSEGQQRSLDGLVRGLGTGSVRAC</sequence>
<name>A0A101LX41_PICGL</name>
<reference evidence="1" key="1">
    <citation type="journal article" date="2015" name="Genome Biol. Evol.">
        <title>Organellar Genomes of White Spruce (Picea glauca): Assembly and Annotation.</title>
        <authorList>
            <person name="Jackman S.D."/>
            <person name="Warren R.L."/>
            <person name="Gibb E.A."/>
            <person name="Vandervalk B.P."/>
            <person name="Mohamadi H."/>
            <person name="Chu J."/>
            <person name="Raymond A."/>
            <person name="Pleasance S."/>
            <person name="Coope R."/>
            <person name="Wildung M.R."/>
            <person name="Ritland C.E."/>
            <person name="Bousquet J."/>
            <person name="Jones S.J."/>
            <person name="Bohlmann J."/>
            <person name="Birol I."/>
        </authorList>
    </citation>
    <scope>NUCLEOTIDE SEQUENCE [LARGE SCALE GENOMIC DNA]</scope>
    <source>
        <tissue evidence="1">Flushing bud</tissue>
    </source>
</reference>